<dbReference type="SMART" id="SM00418">
    <property type="entry name" value="HTH_ARSR"/>
    <property type="match status" value="1"/>
</dbReference>
<evidence type="ECO:0000256" key="2">
    <source>
        <dbReference type="ARBA" id="ARBA00023125"/>
    </source>
</evidence>
<dbReference type="InterPro" id="IPR036388">
    <property type="entry name" value="WH-like_DNA-bd_sf"/>
</dbReference>
<dbReference type="InterPro" id="IPR000835">
    <property type="entry name" value="HTH_MarR-typ"/>
</dbReference>
<evidence type="ECO:0000256" key="3">
    <source>
        <dbReference type="ARBA" id="ARBA00023163"/>
    </source>
</evidence>
<dbReference type="SUPFAM" id="SSF46785">
    <property type="entry name" value="Winged helix' DNA-binding domain"/>
    <property type="match status" value="1"/>
</dbReference>
<comment type="caution">
    <text evidence="5">The sequence shown here is derived from an EMBL/GenBank/DDBJ whole genome shotgun (WGS) entry which is preliminary data.</text>
</comment>
<reference evidence="6" key="1">
    <citation type="journal article" date="2019" name="Int. J. Syst. Evol. Microbiol.">
        <title>The Global Catalogue of Microorganisms (GCM) 10K type strain sequencing project: providing services to taxonomists for standard genome sequencing and annotation.</title>
        <authorList>
            <consortium name="The Broad Institute Genomics Platform"/>
            <consortium name="The Broad Institute Genome Sequencing Center for Infectious Disease"/>
            <person name="Wu L."/>
            <person name="Ma J."/>
        </authorList>
    </citation>
    <scope>NUCLEOTIDE SEQUENCE [LARGE SCALE GENOMIC DNA]</scope>
    <source>
        <strain evidence="6">JCM 9092</strain>
    </source>
</reference>
<evidence type="ECO:0000256" key="1">
    <source>
        <dbReference type="ARBA" id="ARBA00023015"/>
    </source>
</evidence>
<proteinExistence type="predicted"/>
<accession>A0ABP6MIL2</accession>
<evidence type="ECO:0000259" key="4">
    <source>
        <dbReference type="SMART" id="SM00418"/>
    </source>
</evidence>
<sequence length="336" mass="36342">MVYRIHFTVEDLARTRVAQAPHPLLELSAAVRTLRPHSHPLRLEAWRHRALGELAGLESAARMILNLVPARGWTPDFLAPTGVGSIPELLERVRFTPRSQIRADLALMAQWEPIPPWARNLPNDAELLQRVYDSLDQVCAVVLSPYWTQITNAATADQGVRMRQTLTGGMEGILASLDPRRIRWHPPVLEVALLSGRDDDLHLAGRGLLLVPTVFGAGTPAIDTDAAPQPVMSFPVRSDHLAKTQSWLIPPAQSGPPTSDAALAALLGHTRAAVLTAIAEHPGCSTKELAAHTGITSPSASEHATVLRTAGLISTIRHRNTALHSPTHLGTGLLNT</sequence>
<keyword evidence="1" id="KW-0805">Transcription regulation</keyword>
<protein>
    <submittedName>
        <fullName evidence="5">Winged helix-turn-helix domain-containing protein</fullName>
    </submittedName>
</protein>
<feature type="domain" description="HTH arsR-type" evidence="4">
    <location>
        <begin position="261"/>
        <end position="335"/>
    </location>
</feature>
<dbReference type="InterPro" id="IPR051011">
    <property type="entry name" value="Metal_resp_trans_reg"/>
</dbReference>
<dbReference type="Proteomes" id="UP001501637">
    <property type="component" value="Unassembled WGS sequence"/>
</dbReference>
<dbReference type="InterPro" id="IPR036390">
    <property type="entry name" value="WH_DNA-bd_sf"/>
</dbReference>
<dbReference type="PANTHER" id="PTHR43132:SF8">
    <property type="entry name" value="HTH-TYPE TRANSCRIPTIONAL REGULATOR KMTR"/>
    <property type="match status" value="1"/>
</dbReference>
<evidence type="ECO:0000313" key="6">
    <source>
        <dbReference type="Proteomes" id="UP001501637"/>
    </source>
</evidence>
<organism evidence="5 6">
    <name type="scientific">Streptomyces rectiviolaceus</name>
    <dbReference type="NCBI Taxonomy" id="332591"/>
    <lineage>
        <taxon>Bacteria</taxon>
        <taxon>Bacillati</taxon>
        <taxon>Actinomycetota</taxon>
        <taxon>Actinomycetes</taxon>
        <taxon>Kitasatosporales</taxon>
        <taxon>Streptomycetaceae</taxon>
        <taxon>Streptomyces</taxon>
    </lineage>
</organism>
<dbReference type="PANTHER" id="PTHR43132">
    <property type="entry name" value="ARSENICAL RESISTANCE OPERON REPRESSOR ARSR-RELATED"/>
    <property type="match status" value="1"/>
</dbReference>
<name>A0ABP6MIL2_9ACTN</name>
<dbReference type="Pfam" id="PF12802">
    <property type="entry name" value="MarR_2"/>
    <property type="match status" value="1"/>
</dbReference>
<dbReference type="CDD" id="cd00090">
    <property type="entry name" value="HTH_ARSR"/>
    <property type="match status" value="1"/>
</dbReference>
<dbReference type="InterPro" id="IPR001845">
    <property type="entry name" value="HTH_ArsR_DNA-bd_dom"/>
</dbReference>
<keyword evidence="3" id="KW-0804">Transcription</keyword>
<gene>
    <name evidence="5" type="ORF">GCM10010449_40030</name>
</gene>
<evidence type="ECO:0000313" key="5">
    <source>
        <dbReference type="EMBL" id="GAA3113817.1"/>
    </source>
</evidence>
<dbReference type="EMBL" id="BAAAUG010000069">
    <property type="protein sequence ID" value="GAA3113817.1"/>
    <property type="molecule type" value="Genomic_DNA"/>
</dbReference>
<keyword evidence="6" id="KW-1185">Reference proteome</keyword>
<dbReference type="Gene3D" id="1.10.10.10">
    <property type="entry name" value="Winged helix-like DNA-binding domain superfamily/Winged helix DNA-binding domain"/>
    <property type="match status" value="1"/>
</dbReference>
<dbReference type="InterPro" id="IPR011991">
    <property type="entry name" value="ArsR-like_HTH"/>
</dbReference>
<keyword evidence="2" id="KW-0238">DNA-binding</keyword>